<feature type="region of interest" description="Disordered" evidence="6">
    <location>
        <begin position="393"/>
        <end position="456"/>
    </location>
</feature>
<organism evidence="9 10">
    <name type="scientific">Nonomuraea purpurea</name>
    <dbReference type="NCBI Taxonomy" id="1849276"/>
    <lineage>
        <taxon>Bacteria</taxon>
        <taxon>Bacillati</taxon>
        <taxon>Actinomycetota</taxon>
        <taxon>Actinomycetes</taxon>
        <taxon>Streptosporangiales</taxon>
        <taxon>Streptosporangiaceae</taxon>
        <taxon>Nonomuraea</taxon>
    </lineage>
</organism>
<dbReference type="SUPFAM" id="SSF49265">
    <property type="entry name" value="Fibronectin type III"/>
    <property type="match status" value="1"/>
</dbReference>
<keyword evidence="3" id="KW-0547">Nucleotide-binding</keyword>
<evidence type="ECO:0000256" key="4">
    <source>
        <dbReference type="ARBA" id="ARBA00022777"/>
    </source>
</evidence>
<dbReference type="PANTHER" id="PTHR43671">
    <property type="entry name" value="SERINE/THREONINE-PROTEIN KINASE NEK"/>
    <property type="match status" value="1"/>
</dbReference>
<evidence type="ECO:0000313" key="10">
    <source>
        <dbReference type="Proteomes" id="UP001595851"/>
    </source>
</evidence>
<feature type="transmembrane region" description="Helical" evidence="7">
    <location>
        <begin position="362"/>
        <end position="383"/>
    </location>
</feature>
<dbReference type="GO" id="GO:0004674">
    <property type="term" value="F:protein serine/threonine kinase activity"/>
    <property type="evidence" value="ECO:0007669"/>
    <property type="project" value="UniProtKB-KW"/>
</dbReference>
<dbReference type="SUPFAM" id="SSF56112">
    <property type="entry name" value="Protein kinase-like (PK-like)"/>
    <property type="match status" value="1"/>
</dbReference>
<dbReference type="PROSITE" id="PS50011">
    <property type="entry name" value="PROTEIN_KINASE_DOM"/>
    <property type="match status" value="1"/>
</dbReference>
<comment type="caution">
    <text evidence="9">The sequence shown here is derived from an EMBL/GenBank/DDBJ whole genome shotgun (WGS) entry which is preliminary data.</text>
</comment>
<dbReference type="SMART" id="SM00220">
    <property type="entry name" value="S_TKc"/>
    <property type="match status" value="1"/>
</dbReference>
<keyword evidence="2" id="KW-0808">Transferase</keyword>
<evidence type="ECO:0000256" key="7">
    <source>
        <dbReference type="SAM" id="Phobius"/>
    </source>
</evidence>
<dbReference type="Proteomes" id="UP001595851">
    <property type="component" value="Unassembled WGS sequence"/>
</dbReference>
<feature type="domain" description="Protein kinase" evidence="8">
    <location>
        <begin position="11"/>
        <end position="266"/>
    </location>
</feature>
<dbReference type="InterPro" id="IPR050660">
    <property type="entry name" value="NEK_Ser/Thr_kinase"/>
</dbReference>
<dbReference type="RefSeq" id="WP_379526213.1">
    <property type="nucleotide sequence ID" value="NZ_JBHSBI010000001.1"/>
</dbReference>
<keyword evidence="5" id="KW-0067">ATP-binding</keyword>
<feature type="compositionally biased region" description="Pro residues" evidence="6">
    <location>
        <begin position="289"/>
        <end position="301"/>
    </location>
</feature>
<dbReference type="Pfam" id="PF00069">
    <property type="entry name" value="Pkinase"/>
    <property type="match status" value="1"/>
</dbReference>
<dbReference type="EC" id="2.7.11.1" evidence="1"/>
<keyword evidence="7" id="KW-0812">Transmembrane</keyword>
<keyword evidence="7" id="KW-0472">Membrane</keyword>
<dbReference type="InterPro" id="IPR000719">
    <property type="entry name" value="Prot_kinase_dom"/>
</dbReference>
<dbReference type="CDD" id="cd14014">
    <property type="entry name" value="STKc_PknB_like"/>
    <property type="match status" value="1"/>
</dbReference>
<keyword evidence="7" id="KW-1133">Transmembrane helix</keyword>
<evidence type="ECO:0000256" key="2">
    <source>
        <dbReference type="ARBA" id="ARBA00022679"/>
    </source>
</evidence>
<accession>A0ABV8G096</accession>
<feature type="region of interest" description="Disordered" evidence="6">
    <location>
        <begin position="264"/>
        <end position="353"/>
    </location>
</feature>
<dbReference type="Gene3D" id="2.60.40.10">
    <property type="entry name" value="Immunoglobulins"/>
    <property type="match status" value="1"/>
</dbReference>
<keyword evidence="10" id="KW-1185">Reference proteome</keyword>
<dbReference type="InterPro" id="IPR011009">
    <property type="entry name" value="Kinase-like_dom_sf"/>
</dbReference>
<evidence type="ECO:0000259" key="8">
    <source>
        <dbReference type="PROSITE" id="PS50011"/>
    </source>
</evidence>
<keyword evidence="9" id="KW-0723">Serine/threonine-protein kinase</keyword>
<evidence type="ECO:0000256" key="3">
    <source>
        <dbReference type="ARBA" id="ARBA00022741"/>
    </source>
</evidence>
<dbReference type="InterPro" id="IPR013783">
    <property type="entry name" value="Ig-like_fold"/>
</dbReference>
<keyword evidence="4 9" id="KW-0418">Kinase</keyword>
<feature type="region of interest" description="Disordered" evidence="6">
    <location>
        <begin position="548"/>
        <end position="573"/>
    </location>
</feature>
<evidence type="ECO:0000256" key="6">
    <source>
        <dbReference type="SAM" id="MobiDB-lite"/>
    </source>
</evidence>
<evidence type="ECO:0000256" key="1">
    <source>
        <dbReference type="ARBA" id="ARBA00012513"/>
    </source>
</evidence>
<proteinExistence type="predicted"/>
<evidence type="ECO:0000313" key="9">
    <source>
        <dbReference type="EMBL" id="MFC4006052.1"/>
    </source>
</evidence>
<dbReference type="EMBL" id="JBHSBI010000001">
    <property type="protein sequence ID" value="MFC4006052.1"/>
    <property type="molecule type" value="Genomic_DNA"/>
</dbReference>
<dbReference type="PANTHER" id="PTHR43671:SF13">
    <property type="entry name" value="SERINE_THREONINE-PROTEIN KINASE NEK2"/>
    <property type="match status" value="1"/>
</dbReference>
<gene>
    <name evidence="9" type="ORF">ACFOY2_02380</name>
</gene>
<dbReference type="Gene3D" id="1.10.510.10">
    <property type="entry name" value="Transferase(Phosphotransferase) domain 1"/>
    <property type="match status" value="1"/>
</dbReference>
<protein>
    <recommendedName>
        <fullName evidence="1">non-specific serine/threonine protein kinase</fullName>
        <ecNumber evidence="1">2.7.11.1</ecNumber>
    </recommendedName>
</protein>
<sequence>MTVLTERVRGYRLLERAGQDGPWAVHLARAETSGTEVLVKTLACHRVERRALKRIVRGFGFPDSLAGQPGIIPVLEVGATGDGRPYLVTPLHEGLTLAERPGRSLPMPPDQAVELLRAVAGALAATHAAGGVHGRVTPENVITTGGGVALTGFAMSALMSIVELPDGTLPSVHAAPEELEGRPPLQASDVYALGSMMYELLAGRPAFALDGPGSTGRFVLGVMTEQPPPLPASVPGELADLLARAMAKDPSARPAATDLTAVERALPGTPPNQPLTARLPTAETSGNPNQPPPTARLPVSPPDAEQSVPRELVWTVDPDRSQVRPPFGPQPFSAPAPATASPDDDGGGAPVVGPRRRSKVPFLIAGASALVLLLGVGSVALAMSGRLGTPAAQEPVAATADTPASPAPDTLPQSDGRTSSPEDDQRPPSQAAENQPTRQTSSPPPLRRQTTDPATIAVHRPKGLKLVSDNGSTVTIAWKSVRKNGYPTIVQMAPGDRMMSAASGSNTYTVGGLDSATGYCFKVGTVVALGQPSSVAWSGAMCIRGATEANPGQQQNDEVQPPIVLPMVTPSPS</sequence>
<evidence type="ECO:0000256" key="5">
    <source>
        <dbReference type="ARBA" id="ARBA00022840"/>
    </source>
</evidence>
<reference evidence="10" key="1">
    <citation type="journal article" date="2019" name="Int. J. Syst. Evol. Microbiol.">
        <title>The Global Catalogue of Microorganisms (GCM) 10K type strain sequencing project: providing services to taxonomists for standard genome sequencing and annotation.</title>
        <authorList>
            <consortium name="The Broad Institute Genomics Platform"/>
            <consortium name="The Broad Institute Genome Sequencing Center for Infectious Disease"/>
            <person name="Wu L."/>
            <person name="Ma J."/>
        </authorList>
    </citation>
    <scope>NUCLEOTIDE SEQUENCE [LARGE SCALE GENOMIC DNA]</scope>
    <source>
        <strain evidence="10">TBRC 1276</strain>
    </source>
</reference>
<feature type="compositionally biased region" description="Low complexity" evidence="6">
    <location>
        <begin position="395"/>
        <end position="412"/>
    </location>
</feature>
<feature type="compositionally biased region" description="Polar residues" evidence="6">
    <location>
        <begin position="427"/>
        <end position="441"/>
    </location>
</feature>
<name>A0ABV8G096_9ACTN</name>
<dbReference type="InterPro" id="IPR036116">
    <property type="entry name" value="FN3_sf"/>
</dbReference>